<dbReference type="Gene3D" id="1.20.5.2700">
    <property type="match status" value="1"/>
</dbReference>
<proteinExistence type="predicted"/>
<feature type="transmembrane region" description="Helical" evidence="6">
    <location>
        <begin position="69"/>
        <end position="89"/>
    </location>
</feature>
<evidence type="ECO:0000256" key="1">
    <source>
        <dbReference type="ARBA" id="ARBA00004127"/>
    </source>
</evidence>
<keyword evidence="9" id="KW-1185">Reference proteome</keyword>
<accession>A0A2T0LRA1</accession>
<dbReference type="PANTHER" id="PTHR42829">
    <property type="entry name" value="NADH-UBIQUINONE OXIDOREDUCTASE CHAIN 5"/>
    <property type="match status" value="1"/>
</dbReference>
<evidence type="ECO:0000256" key="2">
    <source>
        <dbReference type="ARBA" id="ARBA00022692"/>
    </source>
</evidence>
<evidence type="ECO:0000256" key="5">
    <source>
        <dbReference type="RuleBase" id="RU000320"/>
    </source>
</evidence>
<dbReference type="Proteomes" id="UP000238362">
    <property type="component" value="Unassembled WGS sequence"/>
</dbReference>
<feature type="transmembrane region" description="Helical" evidence="6">
    <location>
        <begin position="435"/>
        <end position="457"/>
    </location>
</feature>
<dbReference type="GO" id="GO:0008137">
    <property type="term" value="F:NADH dehydrogenase (ubiquinone) activity"/>
    <property type="evidence" value="ECO:0007669"/>
    <property type="project" value="InterPro"/>
</dbReference>
<feature type="transmembrane region" description="Helical" evidence="6">
    <location>
        <begin position="595"/>
        <end position="612"/>
    </location>
</feature>
<reference evidence="8 9" key="1">
    <citation type="submission" date="2018-03" db="EMBL/GenBank/DDBJ databases">
        <title>Genomic Encyclopedia of Type Strains, Phase III (KMG-III): the genomes of soil and plant-associated and newly described type strains.</title>
        <authorList>
            <person name="Whitman W."/>
        </authorList>
    </citation>
    <scope>NUCLEOTIDE SEQUENCE [LARGE SCALE GENOMIC DNA]</scope>
    <source>
        <strain evidence="8 9">CGMCC 4.7125</strain>
    </source>
</reference>
<dbReference type="PANTHER" id="PTHR42829:SF2">
    <property type="entry name" value="NADH-UBIQUINONE OXIDOREDUCTASE CHAIN 5"/>
    <property type="match status" value="1"/>
</dbReference>
<dbReference type="GO" id="GO:0015990">
    <property type="term" value="P:electron transport coupled proton transport"/>
    <property type="evidence" value="ECO:0007669"/>
    <property type="project" value="TreeGrafter"/>
</dbReference>
<dbReference type="RefSeq" id="WP_106180299.1">
    <property type="nucleotide sequence ID" value="NZ_PVNH01000008.1"/>
</dbReference>
<feature type="transmembrane region" description="Helical" evidence="6">
    <location>
        <begin position="390"/>
        <end position="414"/>
    </location>
</feature>
<dbReference type="EMBL" id="PVNH01000008">
    <property type="protein sequence ID" value="PRX45965.1"/>
    <property type="molecule type" value="Genomic_DNA"/>
</dbReference>
<name>A0A2T0LRA1_9PSEU</name>
<evidence type="ECO:0000256" key="4">
    <source>
        <dbReference type="ARBA" id="ARBA00023136"/>
    </source>
</evidence>
<dbReference type="InterPro" id="IPR001750">
    <property type="entry name" value="ND/Mrp_TM"/>
</dbReference>
<evidence type="ECO:0000259" key="7">
    <source>
        <dbReference type="Pfam" id="PF00361"/>
    </source>
</evidence>
<dbReference type="GO" id="GO:0016020">
    <property type="term" value="C:membrane"/>
    <property type="evidence" value="ECO:0007669"/>
    <property type="project" value="UniProtKB-SubCell"/>
</dbReference>
<evidence type="ECO:0000256" key="6">
    <source>
        <dbReference type="SAM" id="Phobius"/>
    </source>
</evidence>
<feature type="transmembrane region" description="Helical" evidence="6">
    <location>
        <begin position="230"/>
        <end position="248"/>
    </location>
</feature>
<evidence type="ECO:0000313" key="8">
    <source>
        <dbReference type="EMBL" id="PRX45965.1"/>
    </source>
</evidence>
<organism evidence="8 9">
    <name type="scientific">Prauserella shujinwangii</name>
    <dbReference type="NCBI Taxonomy" id="1453103"/>
    <lineage>
        <taxon>Bacteria</taxon>
        <taxon>Bacillati</taxon>
        <taxon>Actinomycetota</taxon>
        <taxon>Actinomycetes</taxon>
        <taxon>Pseudonocardiales</taxon>
        <taxon>Pseudonocardiaceae</taxon>
        <taxon>Prauserella</taxon>
    </lineage>
</organism>
<feature type="transmembrane region" description="Helical" evidence="6">
    <location>
        <begin position="254"/>
        <end position="279"/>
    </location>
</feature>
<protein>
    <submittedName>
        <fullName evidence="8">NADH:ubiquinone oxidoreductase subunit 5 (Subunit L)/multisubunit Na+/H+ antiporter MnhA subunit</fullName>
    </submittedName>
</protein>
<dbReference type="AlphaFoldDB" id="A0A2T0LRA1"/>
<feature type="transmembrane region" description="Helical" evidence="6">
    <location>
        <begin position="125"/>
        <end position="143"/>
    </location>
</feature>
<dbReference type="OrthoDB" id="9811798at2"/>
<dbReference type="Pfam" id="PF00361">
    <property type="entry name" value="Proton_antipo_M"/>
    <property type="match status" value="1"/>
</dbReference>
<feature type="transmembrane region" description="Helical" evidence="6">
    <location>
        <begin position="477"/>
        <end position="495"/>
    </location>
</feature>
<feature type="transmembrane region" description="Helical" evidence="6">
    <location>
        <begin position="196"/>
        <end position="218"/>
    </location>
</feature>
<dbReference type="GO" id="GO:0012505">
    <property type="term" value="C:endomembrane system"/>
    <property type="evidence" value="ECO:0007669"/>
    <property type="project" value="UniProtKB-SubCell"/>
</dbReference>
<feature type="transmembrane region" description="Helical" evidence="6">
    <location>
        <begin position="164"/>
        <end position="184"/>
    </location>
</feature>
<dbReference type="GO" id="GO:0042773">
    <property type="term" value="P:ATP synthesis coupled electron transport"/>
    <property type="evidence" value="ECO:0007669"/>
    <property type="project" value="InterPro"/>
</dbReference>
<dbReference type="InterPro" id="IPR003945">
    <property type="entry name" value="NU5C-like"/>
</dbReference>
<keyword evidence="4 6" id="KW-0472">Membrane</keyword>
<feature type="transmembrane region" description="Helical" evidence="6">
    <location>
        <begin position="352"/>
        <end position="370"/>
    </location>
</feature>
<feature type="domain" description="NADH:quinone oxidoreductase/Mrp antiporter transmembrane" evidence="7">
    <location>
        <begin position="118"/>
        <end position="397"/>
    </location>
</feature>
<evidence type="ECO:0000313" key="9">
    <source>
        <dbReference type="Proteomes" id="UP000238362"/>
    </source>
</evidence>
<keyword evidence="3 6" id="KW-1133">Transmembrane helix</keyword>
<comment type="subcellular location">
    <subcellularLocation>
        <location evidence="1">Endomembrane system</location>
        <topology evidence="1">Multi-pass membrane protein</topology>
    </subcellularLocation>
    <subcellularLocation>
        <location evidence="5">Membrane</location>
        <topology evidence="5">Multi-pass membrane protein</topology>
    </subcellularLocation>
</comment>
<feature type="transmembrane region" description="Helical" evidence="6">
    <location>
        <begin position="286"/>
        <end position="310"/>
    </location>
</feature>
<comment type="caution">
    <text evidence="8">The sequence shown here is derived from an EMBL/GenBank/DDBJ whole genome shotgun (WGS) entry which is preliminary data.</text>
</comment>
<feature type="transmembrane region" description="Helical" evidence="6">
    <location>
        <begin position="322"/>
        <end position="340"/>
    </location>
</feature>
<gene>
    <name evidence="8" type="ORF">B0I33_108112</name>
</gene>
<evidence type="ECO:0000256" key="3">
    <source>
        <dbReference type="ARBA" id="ARBA00022989"/>
    </source>
</evidence>
<sequence length="613" mass="61743">MLWVLVAVPLVAGAALLLTGGRADRWAPAVALPAAAVTLALTVTAAVTRPSVSAPFLAGMPFGLRVDGLSAVLVVLVGVVLLAVLVFGAGEFGPAEARARLCGFLLLFADAMLVTVTATSLPTLLLAWEIMGATSYALIGFWWQDADRARSGTIAFLTTRAADLGLYLAAGAALAGGATALALDELGTLPAGWRDLAAAGVLLAAFGKSAQLPFSFWLSRAMAGPSPVSALLHSATMVAAGAYLLLRLQPLLAATGWAAALTLWAGLLTALALGAVAVVQRDLKQLLAASTCAQVGFMVMAAGAGGVAAGTAQLTAHAVTKSMLFLAAGAWLTALGTQELPLLRAAARGDPVVGLSFTVGAVTLAGLPPLSLWAAKDAVLASVLHTSVPLYLLGLAATALSAGYAGRALALVWSPPDDGPAPAPEGSRRVRRWQVAPLPPLAAGAALGGALALPPVWHAFGDTVDAAATPEPTGAELATSAAIALLAAAAAAAAVRRRGDLPSSPALAGWLGLEHAARRAVVLPADVAATLLARFDDRLVDGGVRAVSRAGLASARLTGARLEPTVDAAVRGVARGGRWLGGLARRPQTGQLHQYYAQAVVALAVLALLLIVL</sequence>
<dbReference type="GO" id="GO:0003954">
    <property type="term" value="F:NADH dehydrogenase activity"/>
    <property type="evidence" value="ECO:0007669"/>
    <property type="project" value="TreeGrafter"/>
</dbReference>
<feature type="transmembrane region" description="Helical" evidence="6">
    <location>
        <begin position="101"/>
        <end position="119"/>
    </location>
</feature>
<dbReference type="PRINTS" id="PR01434">
    <property type="entry name" value="NADHDHGNASE5"/>
</dbReference>
<keyword evidence="2 5" id="KW-0812">Transmembrane</keyword>
<keyword evidence="8" id="KW-0830">Ubiquinone</keyword>